<gene>
    <name evidence="1" type="ORF">SK128_011199</name>
</gene>
<evidence type="ECO:0000313" key="1">
    <source>
        <dbReference type="EMBL" id="KAK7067403.1"/>
    </source>
</evidence>
<protein>
    <submittedName>
        <fullName evidence="1">Uncharacterized protein</fullName>
    </submittedName>
</protein>
<keyword evidence="2" id="KW-1185">Reference proteome</keyword>
<accession>A0AAN8ZXF4</accession>
<dbReference type="Proteomes" id="UP001381693">
    <property type="component" value="Unassembled WGS sequence"/>
</dbReference>
<proteinExistence type="predicted"/>
<dbReference type="AlphaFoldDB" id="A0AAN8ZXF4"/>
<dbReference type="EMBL" id="JAXCGZ010018469">
    <property type="protein sequence ID" value="KAK7067403.1"/>
    <property type="molecule type" value="Genomic_DNA"/>
</dbReference>
<reference evidence="1 2" key="1">
    <citation type="submission" date="2023-11" db="EMBL/GenBank/DDBJ databases">
        <title>Halocaridina rubra genome assembly.</title>
        <authorList>
            <person name="Smith C."/>
        </authorList>
    </citation>
    <scope>NUCLEOTIDE SEQUENCE [LARGE SCALE GENOMIC DNA]</scope>
    <source>
        <strain evidence="1">EP-1</strain>
        <tissue evidence="1">Whole</tissue>
    </source>
</reference>
<comment type="caution">
    <text evidence="1">The sequence shown here is derived from an EMBL/GenBank/DDBJ whole genome shotgun (WGS) entry which is preliminary data.</text>
</comment>
<evidence type="ECO:0000313" key="2">
    <source>
        <dbReference type="Proteomes" id="UP001381693"/>
    </source>
</evidence>
<sequence>VSSQVMVDLYNHLACSLTEGDECLGEDGKVQLTKDDDEKVLNLMQDILGCLSIKPLPKHIGVAVHILKQIYNKSLATMISKFEHCISYPNAQRHIETAANDVSE</sequence>
<feature type="non-terminal residue" evidence="1">
    <location>
        <position position="1"/>
    </location>
</feature>
<name>A0AAN8ZXF4_HALRR</name>
<organism evidence="1 2">
    <name type="scientific">Halocaridina rubra</name>
    <name type="common">Hawaiian red shrimp</name>
    <dbReference type="NCBI Taxonomy" id="373956"/>
    <lineage>
        <taxon>Eukaryota</taxon>
        <taxon>Metazoa</taxon>
        <taxon>Ecdysozoa</taxon>
        <taxon>Arthropoda</taxon>
        <taxon>Crustacea</taxon>
        <taxon>Multicrustacea</taxon>
        <taxon>Malacostraca</taxon>
        <taxon>Eumalacostraca</taxon>
        <taxon>Eucarida</taxon>
        <taxon>Decapoda</taxon>
        <taxon>Pleocyemata</taxon>
        <taxon>Caridea</taxon>
        <taxon>Atyoidea</taxon>
        <taxon>Atyidae</taxon>
        <taxon>Halocaridina</taxon>
    </lineage>
</organism>